<dbReference type="AlphaFoldDB" id="A0AAJ1TZY6"/>
<dbReference type="RefSeq" id="WP_230367925.1">
    <property type="nucleotide sequence ID" value="NZ_JAJALK010000017.1"/>
</dbReference>
<comment type="similarity">
    <text evidence="2">Belongs to the bacterial solute-binding protein 5 family.</text>
</comment>
<dbReference type="Proteomes" id="UP001223420">
    <property type="component" value="Unassembled WGS sequence"/>
</dbReference>
<keyword evidence="3 4" id="KW-0732">Signal</keyword>
<sequence>MRRSWLPRLIAAAGALLAPAPASSETTVRAVLEAEIVTLDPYFTTAYITRTFGFMVYDTLFAPDAKGQFKPQMVDTWSVSDDRLTWRFTLRDGLRFHDGTPVRAADCVASLKRWAARSALGGRLMDVAAALDAVDDRTFVLTLREPYGLVLDTLGTTSSPTPFIMPARLAATPPTTQLTEVMGSGPFVYDRTVHITGDHMLLRKNPNYRPRSEPADFLAGGKVVKVDALDIRVIPDGATAVGALGAGEIDLMQYAPFDLIEQIERNKNLAVMNFTGPHRFTGHYRINTAAKPFDDPAIRRVLLRLVDQREVLDGFGLDPRFSQTCDAFFICGSPYETHVGAELLHDPSVAAARAALKATAYKGEPVIVMAANDLEAARVSSTILADRLKQAGFTIDLQVMDWAALLARRTKKTGWGVFGIHALGLDLSSPLTNSAINFTCKDAASSGFMCDTRMVRLFDRFAREPDPDKRRDIAGEIQSIVYGEGLVVPFGQFAQPAAYRTSLTGLIPSAIPLFWNVEKP</sequence>
<dbReference type="InterPro" id="IPR039424">
    <property type="entry name" value="SBP_5"/>
</dbReference>
<dbReference type="Gene3D" id="3.90.76.10">
    <property type="entry name" value="Dipeptide-binding Protein, Domain 1"/>
    <property type="match status" value="1"/>
</dbReference>
<feature type="domain" description="Solute-binding protein family 5" evidence="5">
    <location>
        <begin position="69"/>
        <end position="418"/>
    </location>
</feature>
<protein>
    <submittedName>
        <fullName evidence="6">Peptide/nickel transport system substrate-binding protein</fullName>
    </submittedName>
</protein>
<name>A0AAJ1TZY6_9HYPH</name>
<dbReference type="SUPFAM" id="SSF53850">
    <property type="entry name" value="Periplasmic binding protein-like II"/>
    <property type="match status" value="1"/>
</dbReference>
<feature type="chain" id="PRO_5042545116" evidence="4">
    <location>
        <begin position="25"/>
        <end position="520"/>
    </location>
</feature>
<gene>
    <name evidence="6" type="ORF">QO001_005674</name>
</gene>
<feature type="signal peptide" evidence="4">
    <location>
        <begin position="1"/>
        <end position="24"/>
    </location>
</feature>
<organism evidence="6 7">
    <name type="scientific">Methylobacterium brachiatum</name>
    <dbReference type="NCBI Taxonomy" id="269660"/>
    <lineage>
        <taxon>Bacteria</taxon>
        <taxon>Pseudomonadati</taxon>
        <taxon>Pseudomonadota</taxon>
        <taxon>Alphaproteobacteria</taxon>
        <taxon>Hyphomicrobiales</taxon>
        <taxon>Methylobacteriaceae</taxon>
        <taxon>Methylobacterium</taxon>
    </lineage>
</organism>
<evidence type="ECO:0000313" key="6">
    <source>
        <dbReference type="EMBL" id="MDQ0546722.1"/>
    </source>
</evidence>
<accession>A0AAJ1TZY6</accession>
<dbReference type="GO" id="GO:0015833">
    <property type="term" value="P:peptide transport"/>
    <property type="evidence" value="ECO:0007669"/>
    <property type="project" value="TreeGrafter"/>
</dbReference>
<dbReference type="CDD" id="cd08502">
    <property type="entry name" value="PBP2_NikA_DppA_OppA_like_16"/>
    <property type="match status" value="1"/>
</dbReference>
<dbReference type="InterPro" id="IPR030678">
    <property type="entry name" value="Peptide/Ni-bd"/>
</dbReference>
<evidence type="ECO:0000313" key="7">
    <source>
        <dbReference type="Proteomes" id="UP001223420"/>
    </source>
</evidence>
<reference evidence="6" key="1">
    <citation type="submission" date="2023-07" db="EMBL/GenBank/DDBJ databases">
        <title>Genomic Encyclopedia of Type Strains, Phase IV (KMG-IV): sequencing the most valuable type-strain genomes for metagenomic binning, comparative biology and taxonomic classification.</title>
        <authorList>
            <person name="Goeker M."/>
        </authorList>
    </citation>
    <scope>NUCLEOTIDE SEQUENCE</scope>
    <source>
        <strain evidence="6">DSM 19569</strain>
    </source>
</reference>
<evidence type="ECO:0000256" key="1">
    <source>
        <dbReference type="ARBA" id="ARBA00004418"/>
    </source>
</evidence>
<evidence type="ECO:0000259" key="5">
    <source>
        <dbReference type="Pfam" id="PF00496"/>
    </source>
</evidence>
<dbReference type="GO" id="GO:1904680">
    <property type="term" value="F:peptide transmembrane transporter activity"/>
    <property type="evidence" value="ECO:0007669"/>
    <property type="project" value="TreeGrafter"/>
</dbReference>
<dbReference type="GO" id="GO:0030288">
    <property type="term" value="C:outer membrane-bounded periplasmic space"/>
    <property type="evidence" value="ECO:0007669"/>
    <property type="project" value="UniProtKB-ARBA"/>
</dbReference>
<proteinExistence type="inferred from homology"/>
<dbReference type="EMBL" id="JAUSWL010000017">
    <property type="protein sequence ID" value="MDQ0546722.1"/>
    <property type="molecule type" value="Genomic_DNA"/>
</dbReference>
<dbReference type="Gene3D" id="3.10.105.10">
    <property type="entry name" value="Dipeptide-binding Protein, Domain 3"/>
    <property type="match status" value="1"/>
</dbReference>
<comment type="subcellular location">
    <subcellularLocation>
        <location evidence="1">Periplasm</location>
    </subcellularLocation>
</comment>
<evidence type="ECO:0000256" key="3">
    <source>
        <dbReference type="ARBA" id="ARBA00022729"/>
    </source>
</evidence>
<dbReference type="InterPro" id="IPR000914">
    <property type="entry name" value="SBP_5_dom"/>
</dbReference>
<dbReference type="PANTHER" id="PTHR30290:SF38">
    <property type="entry name" value="D,D-DIPEPTIDE-BINDING PERIPLASMIC PROTEIN DDPA-RELATED"/>
    <property type="match status" value="1"/>
</dbReference>
<dbReference type="Gene3D" id="3.40.190.10">
    <property type="entry name" value="Periplasmic binding protein-like II"/>
    <property type="match status" value="1"/>
</dbReference>
<evidence type="ECO:0000256" key="2">
    <source>
        <dbReference type="ARBA" id="ARBA00005695"/>
    </source>
</evidence>
<dbReference type="GO" id="GO:0043190">
    <property type="term" value="C:ATP-binding cassette (ABC) transporter complex"/>
    <property type="evidence" value="ECO:0007669"/>
    <property type="project" value="InterPro"/>
</dbReference>
<dbReference type="PANTHER" id="PTHR30290">
    <property type="entry name" value="PERIPLASMIC BINDING COMPONENT OF ABC TRANSPORTER"/>
    <property type="match status" value="1"/>
</dbReference>
<dbReference type="PIRSF" id="PIRSF002741">
    <property type="entry name" value="MppA"/>
    <property type="match status" value="1"/>
</dbReference>
<dbReference type="Pfam" id="PF00496">
    <property type="entry name" value="SBP_bac_5"/>
    <property type="match status" value="1"/>
</dbReference>
<evidence type="ECO:0000256" key="4">
    <source>
        <dbReference type="SAM" id="SignalP"/>
    </source>
</evidence>
<comment type="caution">
    <text evidence="6">The sequence shown here is derived from an EMBL/GenBank/DDBJ whole genome shotgun (WGS) entry which is preliminary data.</text>
</comment>